<feature type="chain" id="PRO_5011458641" evidence="1">
    <location>
        <begin position="24"/>
        <end position="261"/>
    </location>
</feature>
<accession>A0A1I2W4F4</accession>
<gene>
    <name evidence="3" type="ORF">SAMN05216175_12225</name>
</gene>
<dbReference type="Pfam" id="PF07589">
    <property type="entry name" value="PEP-CTERM"/>
    <property type="match status" value="1"/>
</dbReference>
<evidence type="ECO:0000313" key="3">
    <source>
        <dbReference type="EMBL" id="SFG96328.1"/>
    </source>
</evidence>
<evidence type="ECO:0000256" key="1">
    <source>
        <dbReference type="SAM" id="SignalP"/>
    </source>
</evidence>
<dbReference type="InterPro" id="IPR013424">
    <property type="entry name" value="Ice-binding_C"/>
</dbReference>
<feature type="signal peptide" evidence="1">
    <location>
        <begin position="1"/>
        <end position="23"/>
    </location>
</feature>
<dbReference type="OrthoDB" id="8613264at2"/>
<dbReference type="AlphaFoldDB" id="A0A1I2W4F4"/>
<evidence type="ECO:0000259" key="2">
    <source>
        <dbReference type="Pfam" id="PF07589"/>
    </source>
</evidence>
<evidence type="ECO:0000313" key="4">
    <source>
        <dbReference type="Proteomes" id="UP000198623"/>
    </source>
</evidence>
<feature type="domain" description="Ice-binding protein C-terminal" evidence="2">
    <location>
        <begin position="236"/>
        <end position="258"/>
    </location>
</feature>
<keyword evidence="1" id="KW-0732">Signal</keyword>
<proteinExistence type="predicted"/>
<name>A0A1I2W4F4_9GAMM</name>
<dbReference type="NCBIfam" id="TIGR02595">
    <property type="entry name" value="PEP_CTERM"/>
    <property type="match status" value="1"/>
</dbReference>
<dbReference type="EMBL" id="FOOU01000022">
    <property type="protein sequence ID" value="SFG96328.1"/>
    <property type="molecule type" value="Genomic_DNA"/>
</dbReference>
<organism evidence="3 4">
    <name type="scientific">Neptunomonas qingdaonensis</name>
    <dbReference type="NCBI Taxonomy" id="1045558"/>
    <lineage>
        <taxon>Bacteria</taxon>
        <taxon>Pseudomonadati</taxon>
        <taxon>Pseudomonadota</taxon>
        <taxon>Gammaproteobacteria</taxon>
        <taxon>Oceanospirillales</taxon>
        <taxon>Oceanospirillaceae</taxon>
        <taxon>Neptunomonas</taxon>
    </lineage>
</organism>
<keyword evidence="4" id="KW-1185">Reference proteome</keyword>
<reference evidence="4" key="1">
    <citation type="submission" date="2016-10" db="EMBL/GenBank/DDBJ databases">
        <authorList>
            <person name="Varghese N."/>
            <person name="Submissions S."/>
        </authorList>
    </citation>
    <scope>NUCLEOTIDE SEQUENCE [LARGE SCALE GENOMIC DNA]</scope>
    <source>
        <strain evidence="4">CGMCC 1.10971</strain>
    </source>
</reference>
<dbReference type="Proteomes" id="UP000198623">
    <property type="component" value="Unassembled WGS sequence"/>
</dbReference>
<protein>
    <submittedName>
        <fullName evidence="3">VPLPA-CTERM protein sorting domain-containing protein</fullName>
    </submittedName>
</protein>
<dbReference type="RefSeq" id="WP_090730829.1">
    <property type="nucleotide sequence ID" value="NZ_FOOU01000022.1"/>
</dbReference>
<sequence>MKKLKRTIIISTLTLLCSGTVIAAPIYWTDWEGTDQDPSSGFQGQGTITTSGSTVGVTYTNANGIGFYQSSGGTDYYQNAGGLGRDDTISPYTSSVVDNSPTGTDIVALRYAGNQTLAFSEAIANPVFAFVSLNGNGYAFLNQDFNILSVGGEDGNACGYWGCGGVTKNIVDLGGGNFSYELNSSNVGGSEPHGVIQFTGAFDTLAWDSASNEYWNGFTVGVQGTAVEVFPVDPNSVPEPASLLLLGLGLATLATRRRNKS</sequence>